<evidence type="ECO:0000256" key="2">
    <source>
        <dbReference type="ARBA" id="ARBA00017229"/>
    </source>
</evidence>
<accession>A0A9D4RTB0</accession>
<reference evidence="16" key="2">
    <citation type="submission" date="2020-11" db="EMBL/GenBank/DDBJ databases">
        <authorList>
            <person name="McCartney M.A."/>
            <person name="Auch B."/>
            <person name="Kono T."/>
            <person name="Mallez S."/>
            <person name="Becker A."/>
            <person name="Gohl D.M."/>
            <person name="Silverstein K.A.T."/>
            <person name="Koren S."/>
            <person name="Bechman K.B."/>
            <person name="Herman A."/>
            <person name="Abrahante J.E."/>
            <person name="Garbe J."/>
        </authorList>
    </citation>
    <scope>NUCLEOTIDE SEQUENCE</scope>
    <source>
        <strain evidence="16">Duluth1</strain>
        <tissue evidence="16">Whole animal</tissue>
    </source>
</reference>
<dbReference type="GO" id="GO:0003723">
    <property type="term" value="F:RNA binding"/>
    <property type="evidence" value="ECO:0007669"/>
    <property type="project" value="InterPro"/>
</dbReference>
<dbReference type="AlphaFoldDB" id="A0A9D4RTB0"/>
<comment type="subcellular location">
    <subcellularLocation>
        <location evidence="1">Nucleus</location>
    </subcellularLocation>
</comment>
<feature type="DNA-binding region" description="HMG box" evidence="13">
    <location>
        <begin position="282"/>
        <end position="340"/>
    </location>
</feature>
<evidence type="ECO:0000313" key="16">
    <source>
        <dbReference type="EMBL" id="KAH3880229.1"/>
    </source>
</evidence>
<feature type="domain" description="AXH" evidence="15">
    <location>
        <begin position="102"/>
        <end position="233"/>
    </location>
</feature>
<dbReference type="PANTHER" id="PTHR15499:SF3">
    <property type="entry name" value="HMG BOX-CONTAINING PROTEIN 1"/>
    <property type="match status" value="1"/>
</dbReference>
<keyword evidence="7 13" id="KW-0238">DNA-binding</keyword>
<dbReference type="Gene3D" id="1.10.30.10">
    <property type="entry name" value="High mobility group box domain"/>
    <property type="match status" value="1"/>
</dbReference>
<keyword evidence="17" id="KW-1185">Reference proteome</keyword>
<evidence type="ECO:0000256" key="8">
    <source>
        <dbReference type="ARBA" id="ARBA00023163"/>
    </source>
</evidence>
<dbReference type="InterPro" id="IPR039655">
    <property type="entry name" value="HBP1"/>
</dbReference>
<dbReference type="SUPFAM" id="SSF102031">
    <property type="entry name" value="AXH domain"/>
    <property type="match status" value="1"/>
</dbReference>
<evidence type="ECO:0000256" key="13">
    <source>
        <dbReference type="PROSITE-ProRule" id="PRU00267"/>
    </source>
</evidence>
<evidence type="ECO:0000259" key="14">
    <source>
        <dbReference type="PROSITE" id="PS50118"/>
    </source>
</evidence>
<dbReference type="PANTHER" id="PTHR15499">
    <property type="entry name" value="HMG BOX-CONTAINING PROTEIN 1"/>
    <property type="match status" value="1"/>
</dbReference>
<feature type="domain" description="HMG box" evidence="14">
    <location>
        <begin position="282"/>
        <end position="340"/>
    </location>
</feature>
<dbReference type="SMART" id="SM00398">
    <property type="entry name" value="HMG"/>
    <property type="match status" value="1"/>
</dbReference>
<evidence type="ECO:0000256" key="1">
    <source>
        <dbReference type="ARBA" id="ARBA00004123"/>
    </source>
</evidence>
<keyword evidence="8" id="KW-0804">Transcription</keyword>
<dbReference type="InterPro" id="IPR036096">
    <property type="entry name" value="Ataxin_AXH_dom_sf"/>
</dbReference>
<dbReference type="PROSITE" id="PS51148">
    <property type="entry name" value="AXH"/>
    <property type="match status" value="1"/>
</dbReference>
<feature type="non-terminal residue" evidence="16">
    <location>
        <position position="1"/>
    </location>
</feature>
<dbReference type="EMBL" id="JAIWYP010000001">
    <property type="protein sequence ID" value="KAH3880229.1"/>
    <property type="molecule type" value="Genomic_DNA"/>
</dbReference>
<evidence type="ECO:0000256" key="6">
    <source>
        <dbReference type="ARBA" id="ARBA00023015"/>
    </source>
</evidence>
<name>A0A9D4RTB0_DREPO</name>
<dbReference type="Pfam" id="PF00505">
    <property type="entry name" value="HMG_box"/>
    <property type="match status" value="1"/>
</dbReference>
<proteinExistence type="predicted"/>
<dbReference type="GO" id="GO:0016055">
    <property type="term" value="P:Wnt signaling pathway"/>
    <property type="evidence" value="ECO:0007669"/>
    <property type="project" value="UniProtKB-KW"/>
</dbReference>
<evidence type="ECO:0000256" key="12">
    <source>
        <dbReference type="ARBA" id="ARBA00030708"/>
    </source>
</evidence>
<evidence type="ECO:0000256" key="11">
    <source>
        <dbReference type="ARBA" id="ARBA00030026"/>
    </source>
</evidence>
<keyword evidence="4" id="KW-0879">Wnt signaling pathway</keyword>
<keyword evidence="6" id="KW-0805">Transcription regulation</keyword>
<dbReference type="PROSITE" id="PS50118">
    <property type="entry name" value="HMG_BOX_2"/>
    <property type="match status" value="1"/>
</dbReference>
<keyword evidence="5" id="KW-0832">Ubl conjugation</keyword>
<comment type="caution">
    <text evidence="16">The sequence shown here is derived from an EMBL/GenBank/DDBJ whole genome shotgun (WGS) entry which is preliminary data.</text>
</comment>
<dbReference type="GO" id="GO:0000981">
    <property type="term" value="F:DNA-binding transcription factor activity, RNA polymerase II-specific"/>
    <property type="evidence" value="ECO:0007669"/>
    <property type="project" value="TreeGrafter"/>
</dbReference>
<dbReference type="GO" id="GO:0005634">
    <property type="term" value="C:nucleus"/>
    <property type="evidence" value="ECO:0007669"/>
    <property type="project" value="UniProtKB-SubCell"/>
</dbReference>
<organism evidence="16 17">
    <name type="scientific">Dreissena polymorpha</name>
    <name type="common">Zebra mussel</name>
    <name type="synonym">Mytilus polymorpha</name>
    <dbReference type="NCBI Taxonomy" id="45954"/>
    <lineage>
        <taxon>Eukaryota</taxon>
        <taxon>Metazoa</taxon>
        <taxon>Spiralia</taxon>
        <taxon>Lophotrochozoa</taxon>
        <taxon>Mollusca</taxon>
        <taxon>Bivalvia</taxon>
        <taxon>Autobranchia</taxon>
        <taxon>Heteroconchia</taxon>
        <taxon>Euheterodonta</taxon>
        <taxon>Imparidentia</taxon>
        <taxon>Neoheterodontei</taxon>
        <taxon>Myida</taxon>
        <taxon>Dreissenoidea</taxon>
        <taxon>Dreissenidae</taxon>
        <taxon>Dreissena</taxon>
    </lineage>
</organism>
<gene>
    <name evidence="16" type="ORF">DPMN_004139</name>
</gene>
<evidence type="ECO:0000256" key="10">
    <source>
        <dbReference type="ARBA" id="ARBA00025095"/>
    </source>
</evidence>
<evidence type="ECO:0000256" key="7">
    <source>
        <dbReference type="ARBA" id="ARBA00023125"/>
    </source>
</evidence>
<dbReference type="GO" id="GO:0000978">
    <property type="term" value="F:RNA polymerase II cis-regulatory region sequence-specific DNA binding"/>
    <property type="evidence" value="ECO:0007669"/>
    <property type="project" value="TreeGrafter"/>
</dbReference>
<evidence type="ECO:0000256" key="3">
    <source>
        <dbReference type="ARBA" id="ARBA00022491"/>
    </source>
</evidence>
<dbReference type="InterPro" id="IPR003652">
    <property type="entry name" value="Ataxin_AXH_dom"/>
</dbReference>
<dbReference type="Proteomes" id="UP000828390">
    <property type="component" value="Unassembled WGS sequence"/>
</dbReference>
<evidence type="ECO:0000313" key="17">
    <source>
        <dbReference type="Proteomes" id="UP000828390"/>
    </source>
</evidence>
<comment type="function">
    <text evidence="10">Transcriptional repressor that binds to the promoter region of target genes. Plays a role in the regulation of the cell cycle and of the Wnt pathway. Binds preferentially to the sequence 5'-TTCATTCATTCA-3'. Binding to the histone H1.0 promoter is enhanced by interaction with RB1. Disrupts the interaction between DNA and TCF4.</text>
</comment>
<evidence type="ECO:0000256" key="5">
    <source>
        <dbReference type="ARBA" id="ARBA00022843"/>
    </source>
</evidence>
<keyword evidence="3" id="KW-0678">Repressor</keyword>
<dbReference type="InterPro" id="IPR036910">
    <property type="entry name" value="HMG_box_dom_sf"/>
</dbReference>
<dbReference type="SUPFAM" id="SSF47095">
    <property type="entry name" value="HMG-box"/>
    <property type="match status" value="1"/>
</dbReference>
<keyword evidence="9 13" id="KW-0539">Nucleus</keyword>
<evidence type="ECO:0000256" key="9">
    <source>
        <dbReference type="ARBA" id="ARBA00023242"/>
    </source>
</evidence>
<evidence type="ECO:0000256" key="4">
    <source>
        <dbReference type="ARBA" id="ARBA00022687"/>
    </source>
</evidence>
<sequence length="340" mass="37933">AEVVRSLTLMLDSCEGNQRLVIQTDSEPNLDLTNSSETCDNSYSHAVDSTAVVTVSDQKCSDYCLADRNGLKIATEETSDIKVSTDSLSLVSPCKLESPGSWSHTWSTPAWHCFLSGSHVMYGSNNQWQLVDTLSEREDLFRPDDITSSTSCYANEGLVVQSMKALETDNTVHEIKFTSTGFGEPALVARCQKDHPFLVKDKGWTSCEAVEQRRQLCVGDVCLPPSLYDEEKFKSLEEFEFTSEDSSAVFALSSMKSKKDSELSPAVELKPLLSPFSGTPKGKRPMNAFLLFAKEVRVNFTQQFPKRDNREISVMIGEQWKGLSPEKRAMYKETAQQIVQ</sequence>
<reference evidence="16" key="1">
    <citation type="journal article" date="2019" name="bioRxiv">
        <title>The Genome of the Zebra Mussel, Dreissena polymorpha: A Resource for Invasive Species Research.</title>
        <authorList>
            <person name="McCartney M.A."/>
            <person name="Auch B."/>
            <person name="Kono T."/>
            <person name="Mallez S."/>
            <person name="Zhang Y."/>
            <person name="Obille A."/>
            <person name="Becker A."/>
            <person name="Abrahante J.E."/>
            <person name="Garbe J."/>
            <person name="Badalamenti J.P."/>
            <person name="Herman A."/>
            <person name="Mangelson H."/>
            <person name="Liachko I."/>
            <person name="Sullivan S."/>
            <person name="Sone E.D."/>
            <person name="Koren S."/>
            <person name="Silverstein K.A.T."/>
            <person name="Beckman K.B."/>
            <person name="Gohl D.M."/>
        </authorList>
    </citation>
    <scope>NUCLEOTIDE SEQUENCE</scope>
    <source>
        <strain evidence="16">Duluth1</strain>
        <tissue evidence="16">Whole animal</tissue>
    </source>
</reference>
<dbReference type="Pfam" id="PF08517">
    <property type="entry name" value="AXH"/>
    <property type="match status" value="1"/>
</dbReference>
<dbReference type="InterPro" id="IPR009071">
    <property type="entry name" value="HMG_box_dom"/>
</dbReference>
<dbReference type="SMART" id="SM00536">
    <property type="entry name" value="AXH"/>
    <property type="match status" value="1"/>
</dbReference>
<protein>
    <recommendedName>
        <fullName evidence="2">HMG box-containing protein 1</fullName>
    </recommendedName>
    <alternativeName>
        <fullName evidence="12">HMG box transcription factor 1</fullName>
    </alternativeName>
    <alternativeName>
        <fullName evidence="11">High mobility group box transcription factor 1</fullName>
    </alternativeName>
</protein>
<evidence type="ECO:0000259" key="15">
    <source>
        <dbReference type="PROSITE" id="PS51148"/>
    </source>
</evidence>